<sequence>MAQARSRRSQSPPPQAAQHGRGRAAAMQIVAPARFLDGVVFAIFLLFVSGTGLYLFGEFHRMVVITNAKQLGPAAAFMENIFPFPNKKFAFNLTHVLLFAVLISLLSMVHHPAQDMIQSEAEKDLKKAEKKKEKEAAKGE</sequence>
<evidence type="ECO:0000256" key="2">
    <source>
        <dbReference type="SAM" id="Phobius"/>
    </source>
</evidence>
<feature type="region of interest" description="Disordered" evidence="1">
    <location>
        <begin position="120"/>
        <end position="140"/>
    </location>
</feature>
<accession>A0A7S1RI41</accession>
<dbReference type="EMBL" id="HBGE01071450">
    <property type="protein sequence ID" value="CAD9166049.1"/>
    <property type="molecule type" value="Transcribed_RNA"/>
</dbReference>
<reference evidence="3" key="1">
    <citation type="submission" date="2021-01" db="EMBL/GenBank/DDBJ databases">
        <authorList>
            <person name="Corre E."/>
            <person name="Pelletier E."/>
            <person name="Niang G."/>
            <person name="Scheremetjew M."/>
            <person name="Finn R."/>
            <person name="Kale V."/>
            <person name="Holt S."/>
            <person name="Cochrane G."/>
            <person name="Meng A."/>
            <person name="Brown T."/>
            <person name="Cohen L."/>
        </authorList>
    </citation>
    <scope>NUCLEOTIDE SEQUENCE</scope>
    <source>
        <strain evidence="3">OF101</strain>
    </source>
</reference>
<feature type="transmembrane region" description="Helical" evidence="2">
    <location>
        <begin position="89"/>
        <end position="109"/>
    </location>
</feature>
<evidence type="ECO:0000313" key="3">
    <source>
        <dbReference type="EMBL" id="CAD9166049.1"/>
    </source>
</evidence>
<keyword evidence="2" id="KW-0472">Membrane</keyword>
<name>A0A7S1RI41_ALECA</name>
<organism evidence="3">
    <name type="scientific">Alexandrium catenella</name>
    <name type="common">Red tide dinoflagellate</name>
    <name type="synonym">Gonyaulax catenella</name>
    <dbReference type="NCBI Taxonomy" id="2925"/>
    <lineage>
        <taxon>Eukaryota</taxon>
        <taxon>Sar</taxon>
        <taxon>Alveolata</taxon>
        <taxon>Dinophyceae</taxon>
        <taxon>Gonyaulacales</taxon>
        <taxon>Pyrocystaceae</taxon>
        <taxon>Alexandrium</taxon>
    </lineage>
</organism>
<feature type="transmembrane region" description="Helical" evidence="2">
    <location>
        <begin position="35"/>
        <end position="56"/>
    </location>
</feature>
<proteinExistence type="predicted"/>
<keyword evidence="2" id="KW-0812">Transmembrane</keyword>
<feature type="region of interest" description="Disordered" evidence="1">
    <location>
        <begin position="1"/>
        <end position="22"/>
    </location>
</feature>
<dbReference type="AlphaFoldDB" id="A0A7S1RI41"/>
<evidence type="ECO:0000256" key="1">
    <source>
        <dbReference type="SAM" id="MobiDB-lite"/>
    </source>
</evidence>
<gene>
    <name evidence="3" type="ORF">ACAT0790_LOCUS42817</name>
</gene>
<keyword evidence="2" id="KW-1133">Transmembrane helix</keyword>
<protein>
    <submittedName>
        <fullName evidence="3">Uncharacterized protein</fullName>
    </submittedName>
</protein>